<dbReference type="GO" id="GO:0003924">
    <property type="term" value="F:GTPase activity"/>
    <property type="evidence" value="ECO:0007669"/>
    <property type="project" value="InterPro"/>
</dbReference>
<protein>
    <submittedName>
        <fullName evidence="4">Uncharacterized protein</fullName>
    </submittedName>
</protein>
<dbReference type="InterPro" id="IPR027417">
    <property type="entry name" value="P-loop_NTPase"/>
</dbReference>
<gene>
    <name evidence="4" type="ORF">KIN20_009836</name>
</gene>
<keyword evidence="5" id="KW-1185">Reference proteome</keyword>
<organism evidence="4 5">
    <name type="scientific">Parelaphostrongylus tenuis</name>
    <name type="common">Meningeal worm</name>
    <dbReference type="NCBI Taxonomy" id="148309"/>
    <lineage>
        <taxon>Eukaryota</taxon>
        <taxon>Metazoa</taxon>
        <taxon>Ecdysozoa</taxon>
        <taxon>Nematoda</taxon>
        <taxon>Chromadorea</taxon>
        <taxon>Rhabditida</taxon>
        <taxon>Rhabditina</taxon>
        <taxon>Rhabditomorpha</taxon>
        <taxon>Strongyloidea</taxon>
        <taxon>Metastrongylidae</taxon>
        <taxon>Parelaphostrongylus</taxon>
    </lineage>
</organism>
<dbReference type="Gene3D" id="3.40.50.300">
    <property type="entry name" value="P-loop containing nucleotide triphosphate hydrolases"/>
    <property type="match status" value="1"/>
</dbReference>
<dbReference type="GO" id="GO:0005525">
    <property type="term" value="F:GTP binding"/>
    <property type="evidence" value="ECO:0007669"/>
    <property type="project" value="UniProtKB-KW"/>
</dbReference>
<comment type="caution">
    <text evidence="4">The sequence shown here is derived from an EMBL/GenBank/DDBJ whole genome shotgun (WGS) entry which is preliminary data.</text>
</comment>
<reference evidence="4" key="1">
    <citation type="submission" date="2021-06" db="EMBL/GenBank/DDBJ databases">
        <title>Parelaphostrongylus tenuis whole genome reference sequence.</title>
        <authorList>
            <person name="Garwood T.J."/>
            <person name="Larsen P.A."/>
            <person name="Fountain-Jones N.M."/>
            <person name="Garbe J.R."/>
            <person name="Macchietto M.G."/>
            <person name="Kania S.A."/>
            <person name="Gerhold R.W."/>
            <person name="Richards J.E."/>
            <person name="Wolf T.M."/>
        </authorList>
    </citation>
    <scope>NUCLEOTIDE SEQUENCE</scope>
    <source>
        <strain evidence="4">MNPRO001-30</strain>
        <tissue evidence="4">Meninges</tissue>
    </source>
</reference>
<keyword evidence="3" id="KW-0342">GTP-binding</keyword>
<evidence type="ECO:0000256" key="3">
    <source>
        <dbReference type="ARBA" id="ARBA00023134"/>
    </source>
</evidence>
<sequence length="144" mass="15763">MSSTGVAIGNVPSTSRNLADKHANYVAFRLLDTVSTGYTIWDTAGQERFQSLGAAFYRGAGCCVLTFDVSAKEGLNVETAFQAIARGALAREAQVTHDFPKFPDQIRLNDNRSSSNGGCIVKCSHIGHRTDRFPFYKLCLNHMI</sequence>
<evidence type="ECO:0000313" key="5">
    <source>
        <dbReference type="Proteomes" id="UP001196413"/>
    </source>
</evidence>
<comment type="similarity">
    <text evidence="1">Belongs to the small GTPase superfamily. Rab family.</text>
</comment>
<dbReference type="AlphaFoldDB" id="A0AAD5MR35"/>
<dbReference type="InterPro" id="IPR001806">
    <property type="entry name" value="Small_GTPase"/>
</dbReference>
<evidence type="ECO:0000313" key="4">
    <source>
        <dbReference type="EMBL" id="KAJ1353242.1"/>
    </source>
</evidence>
<dbReference type="EMBL" id="JAHQIW010001650">
    <property type="protein sequence ID" value="KAJ1353242.1"/>
    <property type="molecule type" value="Genomic_DNA"/>
</dbReference>
<dbReference type="Proteomes" id="UP001196413">
    <property type="component" value="Unassembled WGS sequence"/>
</dbReference>
<proteinExistence type="inferred from homology"/>
<evidence type="ECO:0000256" key="2">
    <source>
        <dbReference type="ARBA" id="ARBA00022741"/>
    </source>
</evidence>
<dbReference type="SMART" id="SM00175">
    <property type="entry name" value="RAB"/>
    <property type="match status" value="1"/>
</dbReference>
<dbReference type="PANTHER" id="PTHR47981:SF20">
    <property type="entry name" value="RAS-RELATED PROTEIN RAB-7A"/>
    <property type="match status" value="1"/>
</dbReference>
<accession>A0AAD5MR35</accession>
<dbReference type="PANTHER" id="PTHR47981">
    <property type="entry name" value="RAB FAMILY"/>
    <property type="match status" value="1"/>
</dbReference>
<name>A0AAD5MR35_PARTN</name>
<dbReference type="SUPFAM" id="SSF52540">
    <property type="entry name" value="P-loop containing nucleoside triphosphate hydrolases"/>
    <property type="match status" value="1"/>
</dbReference>
<evidence type="ECO:0000256" key="1">
    <source>
        <dbReference type="ARBA" id="ARBA00006270"/>
    </source>
</evidence>
<dbReference type="Pfam" id="PF00071">
    <property type="entry name" value="Ras"/>
    <property type="match status" value="1"/>
</dbReference>
<keyword evidence="2" id="KW-0547">Nucleotide-binding</keyword>